<comment type="caution">
    <text evidence="1">The sequence shown here is derived from an EMBL/GenBank/DDBJ whole genome shotgun (WGS) entry which is preliminary data.</text>
</comment>
<dbReference type="CDD" id="cd10928">
    <property type="entry name" value="CE4_u4"/>
    <property type="match status" value="1"/>
</dbReference>
<dbReference type="Gene3D" id="3.20.20.370">
    <property type="entry name" value="Glycoside hydrolase/deacetylase"/>
    <property type="match status" value="1"/>
</dbReference>
<organism evidence="1 2">
    <name type="scientific">Allorhizobium borbori</name>
    <dbReference type="NCBI Taxonomy" id="485907"/>
    <lineage>
        <taxon>Bacteria</taxon>
        <taxon>Pseudomonadati</taxon>
        <taxon>Pseudomonadota</taxon>
        <taxon>Alphaproteobacteria</taxon>
        <taxon>Hyphomicrobiales</taxon>
        <taxon>Rhizobiaceae</taxon>
        <taxon>Rhizobium/Agrobacterium group</taxon>
        <taxon>Allorhizobium</taxon>
    </lineage>
</organism>
<dbReference type="Proteomes" id="UP000584824">
    <property type="component" value="Unassembled WGS sequence"/>
</dbReference>
<protein>
    <recommendedName>
        <fullName evidence="3">Polysaccharide deacetylase</fullName>
    </recommendedName>
</protein>
<dbReference type="InterPro" id="IPR049591">
    <property type="entry name" value="CE4_u4-like"/>
</dbReference>
<dbReference type="AlphaFoldDB" id="A0A7W6P0Z1"/>
<name>A0A7W6P0Z1_9HYPH</name>
<proteinExistence type="predicted"/>
<evidence type="ECO:0000313" key="2">
    <source>
        <dbReference type="Proteomes" id="UP000584824"/>
    </source>
</evidence>
<sequence length="241" mass="25875">MTDTLLRETLDRIAGSGRKVKLWLRDDDAVEPTPALDRLLDLTGAHGVPVTLAVIPEQTGTALAARLDAAPHALVAVHGWSHRNYAPAGEKKQELGAHRGEDVVLAELKAGFAKLESLHAPRFNAMLVPPWNRIAASLPPRLGALGFTALSTFGKEKEGASIPLINTHVDVMDWHGTRGGRPAADLFAELAGWIARPDAPPQIGVLTHHLVHDQTVWAFLESLFTLTADHPACAWVKPGAA</sequence>
<dbReference type="RefSeq" id="WP_183791680.1">
    <property type="nucleotide sequence ID" value="NZ_JACIDU010000006.1"/>
</dbReference>
<dbReference type="InterPro" id="IPR011330">
    <property type="entry name" value="Glyco_hydro/deAcase_b/a-brl"/>
</dbReference>
<dbReference type="SUPFAM" id="SSF88713">
    <property type="entry name" value="Glycoside hydrolase/deacetylase"/>
    <property type="match status" value="1"/>
</dbReference>
<keyword evidence="2" id="KW-1185">Reference proteome</keyword>
<reference evidence="1 2" key="1">
    <citation type="submission" date="2020-08" db="EMBL/GenBank/DDBJ databases">
        <title>Genomic Encyclopedia of Type Strains, Phase IV (KMG-IV): sequencing the most valuable type-strain genomes for metagenomic binning, comparative biology and taxonomic classification.</title>
        <authorList>
            <person name="Goeker M."/>
        </authorList>
    </citation>
    <scope>NUCLEOTIDE SEQUENCE [LARGE SCALE GENOMIC DNA]</scope>
    <source>
        <strain evidence="1 2">DSM 26385</strain>
    </source>
</reference>
<dbReference type="EMBL" id="JACIDU010000006">
    <property type="protein sequence ID" value="MBB4103297.1"/>
    <property type="molecule type" value="Genomic_DNA"/>
</dbReference>
<evidence type="ECO:0008006" key="3">
    <source>
        <dbReference type="Google" id="ProtNLM"/>
    </source>
</evidence>
<dbReference type="GO" id="GO:0005975">
    <property type="term" value="P:carbohydrate metabolic process"/>
    <property type="evidence" value="ECO:0007669"/>
    <property type="project" value="InterPro"/>
</dbReference>
<evidence type="ECO:0000313" key="1">
    <source>
        <dbReference type="EMBL" id="MBB4103297.1"/>
    </source>
</evidence>
<accession>A0A7W6P0Z1</accession>
<gene>
    <name evidence="1" type="ORF">GGQ66_001854</name>
</gene>